<dbReference type="EMBL" id="JBHTHM010000105">
    <property type="protein sequence ID" value="MFD0783207.1"/>
    <property type="molecule type" value="Genomic_DNA"/>
</dbReference>
<dbReference type="Proteomes" id="UP001597053">
    <property type="component" value="Unassembled WGS sequence"/>
</dbReference>
<keyword evidence="2" id="KW-1185">Reference proteome</keyword>
<comment type="caution">
    <text evidence="1">The sequence shown here is derived from an EMBL/GenBank/DDBJ whole genome shotgun (WGS) entry which is preliminary data.</text>
</comment>
<proteinExistence type="predicted"/>
<name>A0ABW2ZX22_9ACTN</name>
<evidence type="ECO:0000313" key="1">
    <source>
        <dbReference type="EMBL" id="MFD0783207.1"/>
    </source>
</evidence>
<organism evidence="1 2">
    <name type="scientific">Micromonospora azadirachtae</name>
    <dbReference type="NCBI Taxonomy" id="1970735"/>
    <lineage>
        <taxon>Bacteria</taxon>
        <taxon>Bacillati</taxon>
        <taxon>Actinomycetota</taxon>
        <taxon>Actinomycetes</taxon>
        <taxon>Micromonosporales</taxon>
        <taxon>Micromonosporaceae</taxon>
        <taxon>Micromonospora</taxon>
    </lineage>
</organism>
<gene>
    <name evidence="1" type="ORF">ACFQZ8_04615</name>
</gene>
<feature type="non-terminal residue" evidence="1">
    <location>
        <position position="143"/>
    </location>
</feature>
<protein>
    <submittedName>
        <fullName evidence="1">Uncharacterized protein</fullName>
    </submittedName>
</protein>
<accession>A0ABW2ZX22</accession>
<sequence>MTDTVPAGGLLRGTACDHRCAVDLGAAGWGRLCHVSPVSRGRRRTTKKRSVRGGAPLVVVGEPEECDCPYCAGGQVTPDAARGLASDAVDLDAMQEPLDLEIAASMFLAIGGAVGDDFDRALREQFVPTFEAQAIPAARAMLA</sequence>
<evidence type="ECO:0000313" key="2">
    <source>
        <dbReference type="Proteomes" id="UP001597053"/>
    </source>
</evidence>
<reference evidence="2" key="1">
    <citation type="journal article" date="2019" name="Int. J. Syst. Evol. Microbiol.">
        <title>The Global Catalogue of Microorganisms (GCM) 10K type strain sequencing project: providing services to taxonomists for standard genome sequencing and annotation.</title>
        <authorList>
            <consortium name="The Broad Institute Genomics Platform"/>
            <consortium name="The Broad Institute Genome Sequencing Center for Infectious Disease"/>
            <person name="Wu L."/>
            <person name="Ma J."/>
        </authorList>
    </citation>
    <scope>NUCLEOTIDE SEQUENCE [LARGE SCALE GENOMIC DNA]</scope>
    <source>
        <strain evidence="2">JCM 32148</strain>
    </source>
</reference>